<accession>A0A161Q8D8</accession>
<keyword evidence="1" id="KW-0678">Repressor</keyword>
<evidence type="ECO:0000313" key="6">
    <source>
        <dbReference type="Proteomes" id="UP000075806"/>
    </source>
</evidence>
<dbReference type="PROSITE" id="PS01081">
    <property type="entry name" value="HTH_TETR_1"/>
    <property type="match status" value="1"/>
</dbReference>
<gene>
    <name evidence="5" type="ORF">AZF04_16765</name>
</gene>
<evidence type="ECO:0000313" key="5">
    <source>
        <dbReference type="EMBL" id="KYG33365.1"/>
    </source>
</evidence>
<dbReference type="PRINTS" id="PR00455">
    <property type="entry name" value="HTHTETR"/>
</dbReference>
<comment type="caution">
    <text evidence="5">The sequence shown here is derived from an EMBL/GenBank/DDBJ whole genome shotgun (WGS) entry which is preliminary data.</text>
</comment>
<feature type="domain" description="HTH tetR-type" evidence="4">
    <location>
        <begin position="7"/>
        <end position="67"/>
    </location>
</feature>
<dbReference type="STRING" id="519424.AZF04_16765"/>
<dbReference type="InterPro" id="IPR036271">
    <property type="entry name" value="Tet_transcr_reg_TetR-rel_C_sf"/>
</dbReference>
<sequence>MKRMITLNTKEKIIEVSILSFSQKSFEGTTLSEIAQMVGIQKPSMYNHFKSKNELYLVVAERIMSLLVEKMMVTSNQYEAEDIHTRLYLVLKHSCDFILNKQEGILYKRIMLFPPIDLKKEVKDIVERGDQEIASIISQLYIHGMNENRFRDISERTFSSAYFCLLDGLFTESFIYDDQDFHQRFEEAWSVFWHGIKKS</sequence>
<evidence type="ECO:0000256" key="1">
    <source>
        <dbReference type="ARBA" id="ARBA00022491"/>
    </source>
</evidence>
<dbReference type="InterPro" id="IPR050624">
    <property type="entry name" value="HTH-type_Tx_Regulator"/>
</dbReference>
<dbReference type="Gene3D" id="1.10.357.10">
    <property type="entry name" value="Tetracycline Repressor, domain 2"/>
    <property type="match status" value="1"/>
</dbReference>
<proteinExistence type="predicted"/>
<dbReference type="PROSITE" id="PS50977">
    <property type="entry name" value="HTH_TETR_2"/>
    <property type="match status" value="1"/>
</dbReference>
<dbReference type="GO" id="GO:0003677">
    <property type="term" value="F:DNA binding"/>
    <property type="evidence" value="ECO:0007669"/>
    <property type="project" value="UniProtKB-UniRule"/>
</dbReference>
<dbReference type="AlphaFoldDB" id="A0A161Q8D8"/>
<name>A0A161Q8D8_9BACI</name>
<evidence type="ECO:0000256" key="2">
    <source>
        <dbReference type="ARBA" id="ARBA00023125"/>
    </source>
</evidence>
<dbReference type="Gene3D" id="1.10.10.60">
    <property type="entry name" value="Homeodomain-like"/>
    <property type="match status" value="1"/>
</dbReference>
<dbReference type="Proteomes" id="UP000075806">
    <property type="component" value="Unassembled WGS sequence"/>
</dbReference>
<dbReference type="InterPro" id="IPR009057">
    <property type="entry name" value="Homeodomain-like_sf"/>
</dbReference>
<dbReference type="EMBL" id="LTAO01000007">
    <property type="protein sequence ID" value="KYG33365.1"/>
    <property type="molecule type" value="Genomic_DNA"/>
</dbReference>
<evidence type="ECO:0000259" key="4">
    <source>
        <dbReference type="PROSITE" id="PS50977"/>
    </source>
</evidence>
<protein>
    <recommendedName>
        <fullName evidence="4">HTH tetR-type domain-containing protein</fullName>
    </recommendedName>
</protein>
<evidence type="ECO:0000256" key="3">
    <source>
        <dbReference type="PROSITE-ProRule" id="PRU00335"/>
    </source>
</evidence>
<reference evidence="5" key="1">
    <citation type="submission" date="2016-02" db="EMBL/GenBank/DDBJ databases">
        <title>Genome sequence of Bacillus trypoxylicola KCTC 13244(T).</title>
        <authorList>
            <person name="Jeong H."/>
            <person name="Park S.-H."/>
            <person name="Choi S.-K."/>
        </authorList>
    </citation>
    <scope>NUCLEOTIDE SEQUENCE [LARGE SCALE GENOMIC DNA]</scope>
    <source>
        <strain evidence="5">KCTC 13244</strain>
    </source>
</reference>
<dbReference type="PANTHER" id="PTHR43479:SF11">
    <property type="entry name" value="ACREF_ENVCD OPERON REPRESSOR-RELATED"/>
    <property type="match status" value="1"/>
</dbReference>
<dbReference type="Pfam" id="PF00440">
    <property type="entry name" value="TetR_N"/>
    <property type="match status" value="1"/>
</dbReference>
<keyword evidence="6" id="KW-1185">Reference proteome</keyword>
<keyword evidence="2 3" id="KW-0238">DNA-binding</keyword>
<dbReference type="InterPro" id="IPR023772">
    <property type="entry name" value="DNA-bd_HTH_TetR-type_CS"/>
</dbReference>
<dbReference type="InterPro" id="IPR001647">
    <property type="entry name" value="HTH_TetR"/>
</dbReference>
<feature type="DNA-binding region" description="H-T-H motif" evidence="3">
    <location>
        <begin position="30"/>
        <end position="49"/>
    </location>
</feature>
<dbReference type="PANTHER" id="PTHR43479">
    <property type="entry name" value="ACREF/ENVCD OPERON REPRESSOR-RELATED"/>
    <property type="match status" value="1"/>
</dbReference>
<organism evidence="5 6">
    <name type="scientific">Alkalihalobacillus trypoxylicola</name>
    <dbReference type="NCBI Taxonomy" id="519424"/>
    <lineage>
        <taxon>Bacteria</taxon>
        <taxon>Bacillati</taxon>
        <taxon>Bacillota</taxon>
        <taxon>Bacilli</taxon>
        <taxon>Bacillales</taxon>
        <taxon>Bacillaceae</taxon>
        <taxon>Alkalihalobacillus</taxon>
    </lineage>
</organism>
<dbReference type="SUPFAM" id="SSF48498">
    <property type="entry name" value="Tetracyclin repressor-like, C-terminal domain"/>
    <property type="match status" value="1"/>
</dbReference>
<dbReference type="SUPFAM" id="SSF46689">
    <property type="entry name" value="Homeodomain-like"/>
    <property type="match status" value="1"/>
</dbReference>